<dbReference type="Proteomes" id="UP001174934">
    <property type="component" value="Unassembled WGS sequence"/>
</dbReference>
<feature type="compositionally biased region" description="Pro residues" evidence="1">
    <location>
        <begin position="983"/>
        <end position="995"/>
    </location>
</feature>
<sequence>MPLTDTDNHASKLQTILGGEKDDGIEAIWIPLYGYQGIVWFQLNSLNTFVDAVDRLLCLDNRAGVKYTLYIFDKDKSYKTKPEQERFLRNQTKTKNISCGGVGDYSRDHVAWEWIINRLGYLGKDESTELHKAHTDKVLFVTGPGDLVPWGEWEPKSDHRVLKIMLEWDTLLNMNRPDVAYLRLPVNVMDDVNYIRDYTNEFAPWMQRVCRVLTPGRIPNRPGQPSVPDVLFGLKNDKSSICSYGGLLYLPRLWRLALKSWEAHPKQPVVLVAKSPTDVLSDRFHIFIPGHGRTYDKSGFILHRDFDNINLIRSKVLTLVSDSMDEDSFADLESIEVHLPGTGFFVLSDDKTGINVPMSGTREQRDAVFYKLQERLKNWKDWMEIEKKPVPPANHGLNMFPQFITLRPTFPKYTINVPDRPGGALEWYPDLTGLDQLRTLVAELWKTTDISNSWIVLSQEHNANGNKPKLLVGPETSETEWLELRKLIIQPNVIVAVDVTSGPVFGDFETEQPFGYHDIYAKEAAVLYGQQLSEYPSLKRYHDYQLWDEDATADLKTIQPWEDQPGVRPAFSSETRSPVKDSFHSPMVHAAAASAVSNLHNLRPTYAPSYPNTSSEEPLRVLSTLEKGLMMRAFSYDNPLDVQMDKSIPTNAPPIDMLLNLGYDSLPVISLGVLTPTEQRRMQRGYAQMRNVILNRSQRCPYAGCSAIFPVQKPQELQQHLVDAHTAEKCNFCDERLFSHWTAEQRYEHYALKHSRILEDLLPAPQDNAVSTMADDKAGFIREFDWRFCSRCGRDHDVLNMIADRKFHDSVCYPPRTGDGKDVRAAWEICSTCGDHKEPGKTHKHRVPPAGTAPFCTRCAVPLGDFTRSYREKHEHFCQGYGRKDPAKHCPWCGIEQLLIFDERTMHISNCAKRPSLEAQGPIDVEKGRYFGGKRGTGNKRFTAEGNARKNPVFMQSDRVVKAAAIVSKSPKSPGKVKETEPAPAPAPAPTPKPAAPTTAEAPKT</sequence>
<protein>
    <submittedName>
        <fullName evidence="2">Uncharacterized protein</fullName>
    </submittedName>
</protein>
<dbReference type="EMBL" id="JAULSR010000002">
    <property type="protein sequence ID" value="KAK0630454.1"/>
    <property type="molecule type" value="Genomic_DNA"/>
</dbReference>
<evidence type="ECO:0000256" key="1">
    <source>
        <dbReference type="SAM" id="MobiDB-lite"/>
    </source>
</evidence>
<name>A0AA40CAF7_9PEZI</name>
<organism evidence="2 3">
    <name type="scientific">Bombardia bombarda</name>
    <dbReference type="NCBI Taxonomy" id="252184"/>
    <lineage>
        <taxon>Eukaryota</taxon>
        <taxon>Fungi</taxon>
        <taxon>Dikarya</taxon>
        <taxon>Ascomycota</taxon>
        <taxon>Pezizomycotina</taxon>
        <taxon>Sordariomycetes</taxon>
        <taxon>Sordariomycetidae</taxon>
        <taxon>Sordariales</taxon>
        <taxon>Lasiosphaeriaceae</taxon>
        <taxon>Bombardia</taxon>
    </lineage>
</organism>
<accession>A0AA40CAF7</accession>
<comment type="caution">
    <text evidence="2">The sequence shown here is derived from an EMBL/GenBank/DDBJ whole genome shotgun (WGS) entry which is preliminary data.</text>
</comment>
<proteinExistence type="predicted"/>
<evidence type="ECO:0000313" key="3">
    <source>
        <dbReference type="Proteomes" id="UP001174934"/>
    </source>
</evidence>
<dbReference type="AlphaFoldDB" id="A0AA40CAF7"/>
<gene>
    <name evidence="2" type="ORF">B0T17DRAFT_490104</name>
</gene>
<evidence type="ECO:0000313" key="2">
    <source>
        <dbReference type="EMBL" id="KAK0630454.1"/>
    </source>
</evidence>
<feature type="region of interest" description="Disordered" evidence="1">
    <location>
        <begin position="965"/>
        <end position="1005"/>
    </location>
</feature>
<reference evidence="2" key="1">
    <citation type="submission" date="2023-06" db="EMBL/GenBank/DDBJ databases">
        <title>Genome-scale phylogeny and comparative genomics of the fungal order Sordariales.</title>
        <authorList>
            <consortium name="Lawrence Berkeley National Laboratory"/>
            <person name="Hensen N."/>
            <person name="Bonometti L."/>
            <person name="Westerberg I."/>
            <person name="Brannstrom I.O."/>
            <person name="Guillou S."/>
            <person name="Cros-Aarteil S."/>
            <person name="Calhoun S."/>
            <person name="Haridas S."/>
            <person name="Kuo A."/>
            <person name="Mondo S."/>
            <person name="Pangilinan J."/>
            <person name="Riley R."/>
            <person name="LaButti K."/>
            <person name="Andreopoulos B."/>
            <person name="Lipzen A."/>
            <person name="Chen C."/>
            <person name="Yanf M."/>
            <person name="Daum C."/>
            <person name="Ng V."/>
            <person name="Clum A."/>
            <person name="Steindorff A."/>
            <person name="Ohm R."/>
            <person name="Martin F."/>
            <person name="Silar P."/>
            <person name="Natvig D."/>
            <person name="Lalanne C."/>
            <person name="Gautier V."/>
            <person name="Ament-velasquez S.L."/>
            <person name="Kruys A."/>
            <person name="Hutchinson M.I."/>
            <person name="Powell A.J."/>
            <person name="Barry K."/>
            <person name="Miller A.N."/>
            <person name="Grigoriev I.V."/>
            <person name="Debuchy R."/>
            <person name="Gladieux P."/>
            <person name="Thoren M.H."/>
            <person name="Johannesson H."/>
        </authorList>
    </citation>
    <scope>NUCLEOTIDE SEQUENCE</scope>
    <source>
        <strain evidence="2">SMH3391-2</strain>
    </source>
</reference>
<feature type="compositionally biased region" description="Low complexity" evidence="1">
    <location>
        <begin position="996"/>
        <end position="1005"/>
    </location>
</feature>
<keyword evidence="3" id="KW-1185">Reference proteome</keyword>